<evidence type="ECO:0000313" key="2">
    <source>
        <dbReference type="EMBL" id="KAK5983750.1"/>
    </source>
</evidence>
<proteinExistence type="predicted"/>
<reference evidence="2 3" key="1">
    <citation type="submission" date="2019-10" db="EMBL/GenBank/DDBJ databases">
        <title>Assembly and Annotation for the nematode Trichostrongylus colubriformis.</title>
        <authorList>
            <person name="Martin J."/>
        </authorList>
    </citation>
    <scope>NUCLEOTIDE SEQUENCE [LARGE SCALE GENOMIC DNA]</scope>
    <source>
        <strain evidence="2">G859</strain>
        <tissue evidence="2">Whole worm</tissue>
    </source>
</reference>
<evidence type="ECO:0000313" key="3">
    <source>
        <dbReference type="Proteomes" id="UP001331761"/>
    </source>
</evidence>
<gene>
    <name evidence="2" type="ORF">GCK32_008915</name>
</gene>
<sequence>MFVMKLIAFSCILEQANAYQRNEGGKKPEPTEEQYKGMDLISWTLLGYTVSQVQTMYSQNNSEKLYQNNAVLNEFKERILDDTDTSTEEKQFIFFFAWMQPKLTPVRILIVAL</sequence>
<dbReference type="EMBL" id="WIXE01003655">
    <property type="protein sequence ID" value="KAK5983750.1"/>
    <property type="molecule type" value="Genomic_DNA"/>
</dbReference>
<organism evidence="2 3">
    <name type="scientific">Trichostrongylus colubriformis</name>
    <name type="common">Black scour worm</name>
    <dbReference type="NCBI Taxonomy" id="6319"/>
    <lineage>
        <taxon>Eukaryota</taxon>
        <taxon>Metazoa</taxon>
        <taxon>Ecdysozoa</taxon>
        <taxon>Nematoda</taxon>
        <taxon>Chromadorea</taxon>
        <taxon>Rhabditida</taxon>
        <taxon>Rhabditina</taxon>
        <taxon>Rhabditomorpha</taxon>
        <taxon>Strongyloidea</taxon>
        <taxon>Trichostrongylidae</taxon>
        <taxon>Trichostrongylus</taxon>
    </lineage>
</organism>
<dbReference type="Proteomes" id="UP001331761">
    <property type="component" value="Unassembled WGS sequence"/>
</dbReference>
<dbReference type="AlphaFoldDB" id="A0AAN8FZL7"/>
<comment type="caution">
    <text evidence="2">The sequence shown here is derived from an EMBL/GenBank/DDBJ whole genome shotgun (WGS) entry which is preliminary data.</text>
</comment>
<keyword evidence="3" id="KW-1185">Reference proteome</keyword>
<name>A0AAN8FZL7_TRICO</name>
<feature type="signal peptide" evidence="1">
    <location>
        <begin position="1"/>
        <end position="18"/>
    </location>
</feature>
<keyword evidence="1" id="KW-0732">Signal</keyword>
<accession>A0AAN8FZL7</accession>
<feature type="chain" id="PRO_5043040767" evidence="1">
    <location>
        <begin position="19"/>
        <end position="113"/>
    </location>
</feature>
<protein>
    <submittedName>
        <fullName evidence="2">Uncharacterized protein</fullName>
    </submittedName>
</protein>
<evidence type="ECO:0000256" key="1">
    <source>
        <dbReference type="SAM" id="SignalP"/>
    </source>
</evidence>